<accession>A0A1Y5IIC4</accession>
<keyword evidence="3" id="KW-0687">Ribonucleoprotein</keyword>
<dbReference type="FunCoup" id="A0A090M5W0">
    <property type="interactions" value="1722"/>
</dbReference>
<dbReference type="EMBL" id="KZ155771">
    <property type="protein sequence ID" value="OUS49329.1"/>
    <property type="molecule type" value="Genomic_DNA"/>
</dbReference>
<name>A0A090M5W0_OSTTA</name>
<gene>
    <name evidence="6" type="ORF">BE221DRAFT_188599</name>
    <name evidence="5" type="ORF">OT_ostta04g01310</name>
</gene>
<dbReference type="PANTHER" id="PTHR23413:SF1">
    <property type="entry name" value="RIBOSOMAL PROTEIN L32"/>
    <property type="match status" value="1"/>
</dbReference>
<keyword evidence="7" id="KW-1185">Reference proteome</keyword>
<dbReference type="Proteomes" id="UP000009170">
    <property type="component" value="Unassembled WGS sequence"/>
</dbReference>
<dbReference type="OrthoDB" id="494202at2759"/>
<dbReference type="CDD" id="cd00513">
    <property type="entry name" value="Ribosomal_L32_L32e"/>
    <property type="match status" value="1"/>
</dbReference>
<dbReference type="InterPro" id="IPR001515">
    <property type="entry name" value="Ribosomal_eL32"/>
</dbReference>
<sequence>MVTPLIKHKIVKKRKATFKKYQSDRYKRIANTSWRRPKGIDSRERRKFKGLPPMPNIGYGTAKKTRHLLPNGFLKFTVHNVKDLDLLLMHNRKYCAEIAHNVSTLHRKAIVERAKQLNVKVSNAAARLRSEEDE</sequence>
<dbReference type="AlphaFoldDB" id="A0A090M5W0"/>
<dbReference type="EMBL" id="CAID01000004">
    <property type="protein sequence ID" value="CEF97489.1"/>
    <property type="molecule type" value="Genomic_DNA"/>
</dbReference>
<dbReference type="SUPFAM" id="SSF52042">
    <property type="entry name" value="Ribosomal protein L32e"/>
    <property type="match status" value="1"/>
</dbReference>
<protein>
    <submittedName>
        <fullName evidence="5">Ribosomal protein L32e</fullName>
    </submittedName>
</protein>
<dbReference type="GO" id="GO:0003735">
    <property type="term" value="F:structural constituent of ribosome"/>
    <property type="evidence" value="ECO:0007669"/>
    <property type="project" value="InterPro"/>
</dbReference>
<dbReference type="GO" id="GO:0006412">
    <property type="term" value="P:translation"/>
    <property type="evidence" value="ECO:0007669"/>
    <property type="project" value="InterPro"/>
</dbReference>
<reference evidence="5 7" key="1">
    <citation type="journal article" date="2006" name="Proc. Natl. Acad. Sci. U.S.A.">
        <title>Genome analysis of the smallest free-living eukaryote Ostreococcus tauri unveils many unique features.</title>
        <authorList>
            <person name="Derelle E."/>
            <person name="Ferraz C."/>
            <person name="Rombauts S."/>
            <person name="Rouze P."/>
            <person name="Worden A.Z."/>
            <person name="Robbens S."/>
            <person name="Partensky F."/>
            <person name="Degroeve S."/>
            <person name="Echeynie S."/>
            <person name="Cooke R."/>
            <person name="Saeys Y."/>
            <person name="Wuyts J."/>
            <person name="Jabbari K."/>
            <person name="Bowler C."/>
            <person name="Panaud O."/>
            <person name="Piegu B."/>
            <person name="Ball S.G."/>
            <person name="Ral J.-P."/>
            <person name="Bouget F.-Y."/>
            <person name="Piganeau G."/>
            <person name="De Baets B."/>
            <person name="Picard A."/>
            <person name="Delseny M."/>
            <person name="Demaille J."/>
            <person name="Van de Peer Y."/>
            <person name="Moreau H."/>
        </authorList>
    </citation>
    <scope>NUCLEOTIDE SEQUENCE [LARGE SCALE GENOMIC DNA]</scope>
    <source>
        <strain evidence="5 7">OTTH0595</strain>
    </source>
</reference>
<comment type="similarity">
    <text evidence="1">Belongs to the eukaryotic ribosomal protein eL32 family.</text>
</comment>
<reference evidence="5" key="2">
    <citation type="journal article" date="2014" name="BMC Genomics">
        <title>An improved genome of the model marine alga Ostreococcus tauri unfolds by assessing Illumina de novo assemblies.</title>
        <authorList>
            <person name="Blanc-Mathieu R."/>
            <person name="Verhelst B."/>
            <person name="Derelle E."/>
            <person name="Rombauts S."/>
            <person name="Bouget F.Y."/>
            <person name="Carre I."/>
            <person name="Chateau A."/>
            <person name="Eyre-Walker A."/>
            <person name="Grimsley N."/>
            <person name="Moreau H."/>
            <person name="Piegu B."/>
            <person name="Rivals E."/>
            <person name="Schackwitz W."/>
            <person name="Van de Peer Y."/>
            <person name="Piganeau G."/>
        </authorList>
    </citation>
    <scope>NUCLEOTIDE SEQUENCE</scope>
    <source>
        <strain evidence="5">RCC4221</strain>
    </source>
</reference>
<dbReference type="Pfam" id="PF01655">
    <property type="entry name" value="Ribosomal_L32e"/>
    <property type="match status" value="1"/>
</dbReference>
<reference evidence="6" key="3">
    <citation type="submission" date="2017-04" db="EMBL/GenBank/DDBJ databases">
        <title>Population genomics of picophytoplankton unveils novel chromosome hypervariability.</title>
        <authorList>
            <consortium name="DOE Joint Genome Institute"/>
            <person name="Blanc-Mathieu R."/>
            <person name="Krasovec M."/>
            <person name="Hebrard M."/>
            <person name="Yau S."/>
            <person name="Desgranges E."/>
            <person name="Martin J."/>
            <person name="Schackwitz W."/>
            <person name="Kuo A."/>
            <person name="Salin G."/>
            <person name="Donnadieu C."/>
            <person name="Desdevises Y."/>
            <person name="Sanchez-Ferandin S."/>
            <person name="Moreau H."/>
            <person name="Rivals E."/>
            <person name="Grigoriev I.V."/>
            <person name="Grimsley N."/>
            <person name="Eyre-Walker A."/>
            <person name="Piganeau G."/>
        </authorList>
    </citation>
    <scope>NUCLEOTIDE SEQUENCE [LARGE SCALE GENOMIC DNA]</scope>
    <source>
        <strain evidence="6">RCC 1115</strain>
    </source>
</reference>
<dbReference type="PANTHER" id="PTHR23413">
    <property type="entry name" value="60S RIBOSOMAL PROTEIN L32 AND DNA-DIRECTED RNA POLYMERASE II, SUBUNIT N"/>
    <property type="match status" value="1"/>
</dbReference>
<feature type="region of interest" description="Disordered" evidence="4">
    <location>
        <begin position="37"/>
        <end position="62"/>
    </location>
</feature>
<dbReference type="STRING" id="70448.A0A090M5W0"/>
<dbReference type="InterPro" id="IPR036351">
    <property type="entry name" value="Ribosomal_eL32_sf"/>
</dbReference>
<evidence type="ECO:0000313" key="6">
    <source>
        <dbReference type="EMBL" id="OUS49329.1"/>
    </source>
</evidence>
<accession>A0A454XYC8</accession>
<dbReference type="GO" id="GO:0022625">
    <property type="term" value="C:cytosolic large ribosomal subunit"/>
    <property type="evidence" value="ECO:0007669"/>
    <property type="project" value="TreeGrafter"/>
</dbReference>
<evidence type="ECO:0000313" key="5">
    <source>
        <dbReference type="EMBL" id="CEF97489.1"/>
    </source>
</evidence>
<evidence type="ECO:0000256" key="4">
    <source>
        <dbReference type="SAM" id="MobiDB-lite"/>
    </source>
</evidence>
<evidence type="ECO:0000256" key="1">
    <source>
        <dbReference type="ARBA" id="ARBA00008431"/>
    </source>
</evidence>
<evidence type="ECO:0000313" key="7">
    <source>
        <dbReference type="Proteomes" id="UP000009170"/>
    </source>
</evidence>
<evidence type="ECO:0000256" key="2">
    <source>
        <dbReference type="ARBA" id="ARBA00022980"/>
    </source>
</evidence>
<keyword evidence="2 5" id="KW-0689">Ribosomal protein</keyword>
<evidence type="ECO:0000256" key="3">
    <source>
        <dbReference type="ARBA" id="ARBA00023274"/>
    </source>
</evidence>
<organism evidence="5 7">
    <name type="scientific">Ostreococcus tauri</name>
    <name type="common">Marine green alga</name>
    <dbReference type="NCBI Taxonomy" id="70448"/>
    <lineage>
        <taxon>Eukaryota</taxon>
        <taxon>Viridiplantae</taxon>
        <taxon>Chlorophyta</taxon>
        <taxon>Mamiellophyceae</taxon>
        <taxon>Mamiellales</taxon>
        <taxon>Bathycoccaceae</taxon>
        <taxon>Ostreococcus</taxon>
    </lineage>
</organism>
<accession>A0A090M5W0</accession>
<dbReference type="Proteomes" id="UP000195557">
    <property type="component" value="Unassembled WGS sequence"/>
</dbReference>
<dbReference type="InParanoid" id="A0A090M5W0"/>
<proteinExistence type="inferred from homology"/>
<dbReference type="SMART" id="SM01393">
    <property type="entry name" value="Ribosomal_L32e"/>
    <property type="match status" value="1"/>
</dbReference>